<feature type="compositionally biased region" description="Basic and acidic residues" evidence="1">
    <location>
        <begin position="10"/>
        <end position="23"/>
    </location>
</feature>
<evidence type="ECO:0000313" key="3">
    <source>
        <dbReference type="Proteomes" id="UP001500653"/>
    </source>
</evidence>
<evidence type="ECO:0000313" key="2">
    <source>
        <dbReference type="EMBL" id="GAA1243629.1"/>
    </source>
</evidence>
<keyword evidence="3" id="KW-1185">Reference proteome</keyword>
<accession>A0ABP4GYE9</accession>
<comment type="caution">
    <text evidence="2">The sequence shown here is derived from an EMBL/GenBank/DDBJ whole genome shotgun (WGS) entry which is preliminary data.</text>
</comment>
<feature type="compositionally biased region" description="Basic and acidic residues" evidence="1">
    <location>
        <begin position="35"/>
        <end position="80"/>
    </location>
</feature>
<dbReference type="Proteomes" id="UP001500653">
    <property type="component" value="Unassembled WGS sequence"/>
</dbReference>
<name>A0ABP4GYE9_9PSEU</name>
<evidence type="ECO:0000256" key="1">
    <source>
        <dbReference type="SAM" id="MobiDB-lite"/>
    </source>
</evidence>
<organism evidence="2 3">
    <name type="scientific">Prauserella halophila</name>
    <dbReference type="NCBI Taxonomy" id="185641"/>
    <lineage>
        <taxon>Bacteria</taxon>
        <taxon>Bacillati</taxon>
        <taxon>Actinomycetota</taxon>
        <taxon>Actinomycetes</taxon>
        <taxon>Pseudonocardiales</taxon>
        <taxon>Pseudonocardiaceae</taxon>
        <taxon>Prauserella</taxon>
    </lineage>
</organism>
<dbReference type="EMBL" id="BAAALN010000008">
    <property type="protein sequence ID" value="GAA1243629.1"/>
    <property type="molecule type" value="Genomic_DNA"/>
</dbReference>
<feature type="region of interest" description="Disordered" evidence="1">
    <location>
        <begin position="1"/>
        <end position="101"/>
    </location>
</feature>
<gene>
    <name evidence="2" type="ORF">GCM10009676_31620</name>
</gene>
<protein>
    <submittedName>
        <fullName evidence="2">Uncharacterized protein</fullName>
    </submittedName>
</protein>
<sequence length="101" mass="11714">MNSSHVIRRTLTDEQWREMRNEESQAETRQNGPERQQHDPWRDRECHHAETGDSHADKRCEAGKAERAELRDRYRDEDRTPCLAADEQTGDVDGEAGLPGE</sequence>
<proteinExistence type="predicted"/>
<reference evidence="3" key="1">
    <citation type="journal article" date="2019" name="Int. J. Syst. Evol. Microbiol.">
        <title>The Global Catalogue of Microorganisms (GCM) 10K type strain sequencing project: providing services to taxonomists for standard genome sequencing and annotation.</title>
        <authorList>
            <consortium name="The Broad Institute Genomics Platform"/>
            <consortium name="The Broad Institute Genome Sequencing Center for Infectious Disease"/>
            <person name="Wu L."/>
            <person name="Ma J."/>
        </authorList>
    </citation>
    <scope>NUCLEOTIDE SEQUENCE [LARGE SCALE GENOMIC DNA]</scope>
    <source>
        <strain evidence="3">JCM 13023</strain>
    </source>
</reference>